<dbReference type="PANTHER" id="PTHR42928:SF5">
    <property type="entry name" value="BLR1237 PROTEIN"/>
    <property type="match status" value="1"/>
</dbReference>
<comment type="caution">
    <text evidence="3">The sequence shown here is derived from an EMBL/GenBank/DDBJ whole genome shotgun (WGS) entry which is preliminary data.</text>
</comment>
<dbReference type="SUPFAM" id="SSF53850">
    <property type="entry name" value="Periplasmic binding protein-like II"/>
    <property type="match status" value="1"/>
</dbReference>
<proteinExistence type="inferred from homology"/>
<feature type="chain" id="PRO_5016940612" evidence="2">
    <location>
        <begin position="24"/>
        <end position="322"/>
    </location>
</feature>
<dbReference type="PIRSF" id="PIRSF017082">
    <property type="entry name" value="YflP"/>
    <property type="match status" value="1"/>
</dbReference>
<dbReference type="PANTHER" id="PTHR42928">
    <property type="entry name" value="TRICARBOXYLATE-BINDING PROTEIN"/>
    <property type="match status" value="1"/>
</dbReference>
<reference evidence="3 4" key="1">
    <citation type="journal article" date="2018" name="Nat. Biotechnol.">
        <title>A standardized bacterial taxonomy based on genome phylogeny substantially revises the tree of life.</title>
        <authorList>
            <person name="Parks D.H."/>
            <person name="Chuvochina M."/>
            <person name="Waite D.W."/>
            <person name="Rinke C."/>
            <person name="Skarshewski A."/>
            <person name="Chaumeil P.A."/>
            <person name="Hugenholtz P."/>
        </authorList>
    </citation>
    <scope>NUCLEOTIDE SEQUENCE [LARGE SCALE GENOMIC DNA]</scope>
    <source>
        <strain evidence="3">UBA10707</strain>
    </source>
</reference>
<sequence length="322" mass="34111">MINFSKTVGAMILALGIAGSASAAYPDAQPVKVLVGYTPGGTTDLVARIVAKGLSDELKQSFVVENKPGASNNIAMTDVARAKPDGYTLIVTTIASSVNATLFKKLNYDLKKDFAPVALIAKVPNVLVVNPKLPVNNVKELVEYIKNNKDKATYASSGIGSSQFLCGEQLNQDAGTQILHVPFKGSAPGLTAVMAGDVLMEFDNMPSAWPFISAGKLKALAVTSKEKSAVAPQLPTMIEEGFKDFDISSWFGVLAPADMPKEDVALLNKAILKVVAKPDVQKQLANLGAIPQSMTPEQFGSFINEEVDRWGALITKLGVSAN</sequence>
<accession>A0A356LE21</accession>
<feature type="signal peptide" evidence="2">
    <location>
        <begin position="1"/>
        <end position="23"/>
    </location>
</feature>
<dbReference type="Gene3D" id="3.40.190.10">
    <property type="entry name" value="Periplasmic binding protein-like II"/>
    <property type="match status" value="1"/>
</dbReference>
<evidence type="ECO:0000313" key="4">
    <source>
        <dbReference type="Proteomes" id="UP000264036"/>
    </source>
</evidence>
<organism evidence="3 4">
    <name type="scientific">Advenella kashmirensis</name>
    <dbReference type="NCBI Taxonomy" id="310575"/>
    <lineage>
        <taxon>Bacteria</taxon>
        <taxon>Pseudomonadati</taxon>
        <taxon>Pseudomonadota</taxon>
        <taxon>Betaproteobacteria</taxon>
        <taxon>Burkholderiales</taxon>
        <taxon>Alcaligenaceae</taxon>
    </lineage>
</organism>
<comment type="similarity">
    <text evidence="1">Belongs to the UPF0065 (bug) family.</text>
</comment>
<dbReference type="EMBL" id="DOEK01000017">
    <property type="protein sequence ID" value="HBP29243.1"/>
    <property type="molecule type" value="Genomic_DNA"/>
</dbReference>
<dbReference type="Gene3D" id="3.40.190.150">
    <property type="entry name" value="Bordetella uptake gene, domain 1"/>
    <property type="match status" value="1"/>
</dbReference>
<evidence type="ECO:0000256" key="1">
    <source>
        <dbReference type="ARBA" id="ARBA00006987"/>
    </source>
</evidence>
<gene>
    <name evidence="3" type="ORF">DD666_07490</name>
</gene>
<dbReference type="CDD" id="cd13578">
    <property type="entry name" value="PBP2_Bug27"/>
    <property type="match status" value="1"/>
</dbReference>
<evidence type="ECO:0000313" key="3">
    <source>
        <dbReference type="EMBL" id="HBP29243.1"/>
    </source>
</evidence>
<evidence type="ECO:0000256" key="2">
    <source>
        <dbReference type="SAM" id="SignalP"/>
    </source>
</evidence>
<dbReference type="Pfam" id="PF03401">
    <property type="entry name" value="TctC"/>
    <property type="match status" value="1"/>
</dbReference>
<dbReference type="Proteomes" id="UP000264036">
    <property type="component" value="Unassembled WGS sequence"/>
</dbReference>
<dbReference type="InterPro" id="IPR005064">
    <property type="entry name" value="BUG"/>
</dbReference>
<dbReference type="AlphaFoldDB" id="A0A356LE21"/>
<protein>
    <submittedName>
        <fullName evidence="3">MFS transporter</fullName>
    </submittedName>
</protein>
<name>A0A356LE21_9BURK</name>
<keyword evidence="2" id="KW-0732">Signal</keyword>
<dbReference type="InterPro" id="IPR042100">
    <property type="entry name" value="Bug_dom1"/>
</dbReference>